<accession>A0A4Q0M3R5</accession>
<dbReference type="EMBL" id="RYFI01000034">
    <property type="protein sequence ID" value="RXF67319.1"/>
    <property type="molecule type" value="Genomic_DNA"/>
</dbReference>
<gene>
    <name evidence="1" type="ORF">EK403_21425</name>
</gene>
<dbReference type="OrthoDB" id="7444822at2"/>
<sequence>MAEAQPGPAYGAAVDAIYASIGDSARWVPALQAIAAVTDDIGAIFIYPRGDGTLGSIVTPGLEAVQAQFESDEWATRDLRYERALDRGYVASGTCVTDRHVVSDEEIETHPYYVDLLRPHGLKYFAGLNISPSPSAGAALSVQRGPHKPPFSDEELDVVSRLGKHVESALRISLSLRDRASGSLMAAGADGGRPTPRVGVGDVQQTELSRMFALLAAS</sequence>
<keyword evidence="2" id="KW-1185">Reference proteome</keyword>
<protein>
    <submittedName>
        <fullName evidence="1">Helix-turn-helix transcriptional regulator</fullName>
    </submittedName>
</protein>
<evidence type="ECO:0000313" key="2">
    <source>
        <dbReference type="Proteomes" id="UP000289708"/>
    </source>
</evidence>
<dbReference type="Proteomes" id="UP000289708">
    <property type="component" value="Unassembled WGS sequence"/>
</dbReference>
<name>A0A4Q0M3R5_9HYPH</name>
<dbReference type="RefSeq" id="WP_128779495.1">
    <property type="nucleotide sequence ID" value="NZ_RYFI01000034.1"/>
</dbReference>
<reference evidence="1 2" key="1">
    <citation type="submission" date="2018-12" db="EMBL/GenBank/DDBJ databases">
        <title>bacterium Hansschlegelia zhihuaiae S113.</title>
        <authorList>
            <person name="He J."/>
        </authorList>
    </citation>
    <scope>NUCLEOTIDE SEQUENCE [LARGE SCALE GENOMIC DNA]</scope>
    <source>
        <strain evidence="1 2">S 113</strain>
    </source>
</reference>
<comment type="caution">
    <text evidence="1">The sequence shown here is derived from an EMBL/GenBank/DDBJ whole genome shotgun (WGS) entry which is preliminary data.</text>
</comment>
<organism evidence="1 2">
    <name type="scientific">Hansschlegelia zhihuaiae</name>
    <dbReference type="NCBI Taxonomy" id="405005"/>
    <lineage>
        <taxon>Bacteria</taxon>
        <taxon>Pseudomonadati</taxon>
        <taxon>Pseudomonadota</taxon>
        <taxon>Alphaproteobacteria</taxon>
        <taxon>Hyphomicrobiales</taxon>
        <taxon>Methylopilaceae</taxon>
        <taxon>Hansschlegelia</taxon>
    </lineage>
</organism>
<proteinExistence type="predicted"/>
<evidence type="ECO:0000313" key="1">
    <source>
        <dbReference type="EMBL" id="RXF67319.1"/>
    </source>
</evidence>
<dbReference type="AlphaFoldDB" id="A0A4Q0M3R5"/>